<feature type="non-terminal residue" evidence="1">
    <location>
        <position position="1"/>
    </location>
</feature>
<name>A0A2H0TFR2_9BACT</name>
<proteinExistence type="predicted"/>
<organism evidence="1 2">
    <name type="scientific">Candidatus Niyogibacteria bacterium CG10_big_fil_rev_8_21_14_0_10_42_19</name>
    <dbReference type="NCBI Taxonomy" id="1974725"/>
    <lineage>
        <taxon>Bacteria</taxon>
        <taxon>Candidatus Niyogiibacteriota</taxon>
    </lineage>
</organism>
<evidence type="ECO:0000313" key="2">
    <source>
        <dbReference type="Proteomes" id="UP000229383"/>
    </source>
</evidence>
<comment type="caution">
    <text evidence="1">The sequence shown here is derived from an EMBL/GenBank/DDBJ whole genome shotgun (WGS) entry which is preliminary data.</text>
</comment>
<dbReference type="GO" id="GO:0016740">
    <property type="term" value="F:transferase activity"/>
    <property type="evidence" value="ECO:0007669"/>
    <property type="project" value="UniProtKB-KW"/>
</dbReference>
<dbReference type="Proteomes" id="UP000229383">
    <property type="component" value="Unassembled WGS sequence"/>
</dbReference>
<keyword evidence="1" id="KW-0808">Transferase</keyword>
<gene>
    <name evidence="1" type="ORF">COU46_01770</name>
</gene>
<evidence type="ECO:0000313" key="1">
    <source>
        <dbReference type="EMBL" id="PIR70396.1"/>
    </source>
</evidence>
<sequence>VLSRNGKVIEVPIKYEARKRKEGKKLSWKHGVKCLWVIFKIKISLI</sequence>
<dbReference type="EMBL" id="PFCN01000020">
    <property type="protein sequence ID" value="PIR70396.1"/>
    <property type="molecule type" value="Genomic_DNA"/>
</dbReference>
<reference evidence="2" key="1">
    <citation type="submission" date="2017-09" db="EMBL/GenBank/DDBJ databases">
        <title>Depth-based differentiation of microbial function through sediment-hosted aquifers and enrichment of novel symbionts in the deep terrestrial subsurface.</title>
        <authorList>
            <person name="Probst A.J."/>
            <person name="Ladd B."/>
            <person name="Jarett J.K."/>
            <person name="Geller-Mcgrath D.E."/>
            <person name="Sieber C.M.K."/>
            <person name="Emerson J.B."/>
            <person name="Anantharaman K."/>
            <person name="Thomas B.C."/>
            <person name="Malmstrom R."/>
            <person name="Stieglmeier M."/>
            <person name="Klingl A."/>
            <person name="Woyke T."/>
            <person name="Ryan C.M."/>
            <person name="Banfield J.F."/>
        </authorList>
    </citation>
    <scope>NUCLEOTIDE SEQUENCE [LARGE SCALE GENOMIC DNA]</scope>
</reference>
<dbReference type="AlphaFoldDB" id="A0A2H0TFR2"/>
<protein>
    <submittedName>
        <fullName evidence="1">Glycosyl transferase</fullName>
    </submittedName>
</protein>
<accession>A0A2H0TFR2</accession>